<organism evidence="3">
    <name type="scientific">Hexamita inflata</name>
    <dbReference type="NCBI Taxonomy" id="28002"/>
    <lineage>
        <taxon>Eukaryota</taxon>
        <taxon>Metamonada</taxon>
        <taxon>Diplomonadida</taxon>
        <taxon>Hexamitidae</taxon>
        <taxon>Hexamitinae</taxon>
        <taxon>Hexamita</taxon>
    </lineage>
</organism>
<dbReference type="EMBL" id="CATOUU010000938">
    <property type="protein sequence ID" value="CAI9961199.1"/>
    <property type="molecule type" value="Genomic_DNA"/>
</dbReference>
<dbReference type="InterPro" id="IPR027417">
    <property type="entry name" value="P-loop_NTPase"/>
</dbReference>
<dbReference type="SMART" id="SM00173">
    <property type="entry name" value="RAS"/>
    <property type="match status" value="1"/>
</dbReference>
<protein>
    <submittedName>
        <fullName evidence="3">Rab1a</fullName>
    </submittedName>
</protein>
<dbReference type="PROSITE" id="PS51421">
    <property type="entry name" value="RAS"/>
    <property type="match status" value="1"/>
</dbReference>
<proteinExistence type="predicted"/>
<name>A0AA86NUC2_9EUKA</name>
<evidence type="ECO:0000313" key="6">
    <source>
        <dbReference type="EMBL" id="CAL6111975.1"/>
    </source>
</evidence>
<evidence type="ECO:0000313" key="7">
    <source>
        <dbReference type="Proteomes" id="UP001642409"/>
    </source>
</evidence>
<dbReference type="InterPro" id="IPR001806">
    <property type="entry name" value="Small_GTPase"/>
</dbReference>
<dbReference type="Gene3D" id="3.40.50.300">
    <property type="entry name" value="P-loop containing nucleotide triphosphate hydrolases"/>
    <property type="match status" value="1"/>
</dbReference>
<evidence type="ECO:0000256" key="2">
    <source>
        <dbReference type="ARBA" id="ARBA00023134"/>
    </source>
</evidence>
<evidence type="ECO:0000256" key="1">
    <source>
        <dbReference type="ARBA" id="ARBA00022741"/>
    </source>
</evidence>
<comment type="caution">
    <text evidence="3">The sequence shown here is derived from an EMBL/GenBank/DDBJ whole genome shotgun (WGS) entry which is preliminary data.</text>
</comment>
<dbReference type="EMBL" id="CAXDID020000243">
    <property type="protein sequence ID" value="CAL6062995.1"/>
    <property type="molecule type" value="Genomic_DNA"/>
</dbReference>
<sequence length="201" mass="22535">MNQFKVIIVGDSSVGKSSIAQRYTTNQFSVLYKPTIGADILSKLCEVNDQKAKLQIWDTAGQESWSTQIGSAYYRGADVAVIVFDLGQNQTLQNVHKWYLELKSQLTSVPPIILVGNKSDRDSEVTEKQILAVENQIKAKKFMKCSAKTGENIDNLFAETAKICLENADKFTEQDEVFVVKTETYVVKQQIPVQKKAKKCC</sequence>
<dbReference type="FunFam" id="3.40.50.300:FF:000808">
    <property type="entry name" value="Small GTP-binding protein, putative"/>
    <property type="match status" value="1"/>
</dbReference>
<dbReference type="NCBIfam" id="TIGR00231">
    <property type="entry name" value="small_GTP"/>
    <property type="match status" value="1"/>
</dbReference>
<dbReference type="EMBL" id="CATOUU010000329">
    <property type="protein sequence ID" value="CAI9924906.1"/>
    <property type="molecule type" value="Genomic_DNA"/>
</dbReference>
<dbReference type="PRINTS" id="PR00449">
    <property type="entry name" value="RASTRNSFRMNG"/>
</dbReference>
<accession>A0AA86NUC2</accession>
<evidence type="ECO:0000313" key="5">
    <source>
        <dbReference type="EMBL" id="CAL6062995.1"/>
    </source>
</evidence>
<dbReference type="GO" id="GO:0005525">
    <property type="term" value="F:GTP binding"/>
    <property type="evidence" value="ECO:0007669"/>
    <property type="project" value="UniProtKB-KW"/>
</dbReference>
<dbReference type="SMART" id="SM00176">
    <property type="entry name" value="RAN"/>
    <property type="match status" value="1"/>
</dbReference>
<dbReference type="Pfam" id="PF00071">
    <property type="entry name" value="Ras"/>
    <property type="match status" value="1"/>
</dbReference>
<dbReference type="EMBL" id="CAXDID020000728">
    <property type="protein sequence ID" value="CAL6111975.1"/>
    <property type="molecule type" value="Genomic_DNA"/>
</dbReference>
<keyword evidence="1" id="KW-0547">Nucleotide-binding</keyword>
<reference evidence="5 7" key="2">
    <citation type="submission" date="2024-07" db="EMBL/GenBank/DDBJ databases">
        <authorList>
            <person name="Akdeniz Z."/>
        </authorList>
    </citation>
    <scope>NUCLEOTIDE SEQUENCE [LARGE SCALE GENOMIC DNA]</scope>
</reference>
<evidence type="ECO:0000313" key="4">
    <source>
        <dbReference type="EMBL" id="CAI9961199.1"/>
    </source>
</evidence>
<dbReference type="PROSITE" id="PS51419">
    <property type="entry name" value="RAB"/>
    <property type="match status" value="1"/>
</dbReference>
<dbReference type="InterPro" id="IPR050227">
    <property type="entry name" value="Rab"/>
</dbReference>
<dbReference type="InterPro" id="IPR005225">
    <property type="entry name" value="Small_GTP-bd"/>
</dbReference>
<dbReference type="SMART" id="SM00175">
    <property type="entry name" value="RAB"/>
    <property type="match status" value="1"/>
</dbReference>
<dbReference type="AlphaFoldDB" id="A0AA86NUC2"/>
<gene>
    <name evidence="3" type="ORF">HINF_LOCUS12551</name>
    <name evidence="4" type="ORF">HINF_LOCUS48844</name>
    <name evidence="5" type="ORF">HINF_LOCUS50560</name>
    <name evidence="6" type="ORF">HINF_LOCUS76821</name>
</gene>
<dbReference type="PROSITE" id="PS51420">
    <property type="entry name" value="RHO"/>
    <property type="match status" value="1"/>
</dbReference>
<dbReference type="SMART" id="SM00174">
    <property type="entry name" value="RHO"/>
    <property type="match status" value="1"/>
</dbReference>
<dbReference type="SUPFAM" id="SSF52540">
    <property type="entry name" value="P-loop containing nucleoside triphosphate hydrolases"/>
    <property type="match status" value="1"/>
</dbReference>
<keyword evidence="2" id="KW-0342">GTP-binding</keyword>
<keyword evidence="7" id="KW-1185">Reference proteome</keyword>
<dbReference type="CDD" id="cd00154">
    <property type="entry name" value="Rab"/>
    <property type="match status" value="1"/>
</dbReference>
<dbReference type="Proteomes" id="UP001642409">
    <property type="component" value="Unassembled WGS sequence"/>
</dbReference>
<dbReference type="GO" id="GO:0003924">
    <property type="term" value="F:GTPase activity"/>
    <property type="evidence" value="ECO:0007669"/>
    <property type="project" value="InterPro"/>
</dbReference>
<reference evidence="3" key="1">
    <citation type="submission" date="2023-06" db="EMBL/GenBank/DDBJ databases">
        <authorList>
            <person name="Kurt Z."/>
        </authorList>
    </citation>
    <scope>NUCLEOTIDE SEQUENCE</scope>
</reference>
<dbReference type="PANTHER" id="PTHR47977">
    <property type="entry name" value="RAS-RELATED PROTEIN RAB"/>
    <property type="match status" value="1"/>
</dbReference>
<evidence type="ECO:0000313" key="3">
    <source>
        <dbReference type="EMBL" id="CAI9924906.1"/>
    </source>
</evidence>